<feature type="transmembrane region" description="Helical" evidence="1">
    <location>
        <begin position="6"/>
        <end position="22"/>
    </location>
</feature>
<comment type="caution">
    <text evidence="2">The sequence shown here is derived from an EMBL/GenBank/DDBJ whole genome shotgun (WGS) entry which is preliminary data.</text>
</comment>
<reference evidence="3" key="1">
    <citation type="submission" date="2016-06" db="EMBL/GenBank/DDBJ databases">
        <title>Four novel species of enterococci isolated from chicken manure.</title>
        <authorList>
            <person name="Van Tyne D."/>
        </authorList>
    </citation>
    <scope>NUCLEOTIDE SEQUENCE [LARGE SCALE GENOMIC DNA]</scope>
    <source>
        <strain evidence="3">JM9A</strain>
    </source>
</reference>
<proteinExistence type="predicted"/>
<evidence type="ECO:0000256" key="1">
    <source>
        <dbReference type="SAM" id="Phobius"/>
    </source>
</evidence>
<evidence type="ECO:0000313" key="2">
    <source>
        <dbReference type="EMBL" id="MEO1782186.1"/>
    </source>
</evidence>
<keyword evidence="1" id="KW-1133">Transmembrane helix</keyword>
<keyword evidence="1" id="KW-0472">Membrane</keyword>
<accession>A0ABV0F4W9</accession>
<gene>
    <name evidence="2" type="ORF">BAU18_001779</name>
</gene>
<feature type="transmembrane region" description="Helical" evidence="1">
    <location>
        <begin position="34"/>
        <end position="55"/>
    </location>
</feature>
<evidence type="ECO:0000313" key="3">
    <source>
        <dbReference type="Proteomes" id="UP001429357"/>
    </source>
</evidence>
<dbReference type="EMBL" id="MAEI02000001">
    <property type="protein sequence ID" value="MEO1782186.1"/>
    <property type="molecule type" value="Genomic_DNA"/>
</dbReference>
<dbReference type="RefSeq" id="WP_161868706.1">
    <property type="nucleotide sequence ID" value="NZ_JAQFAM010000003.1"/>
</dbReference>
<evidence type="ECO:0008006" key="4">
    <source>
        <dbReference type="Google" id="ProtNLM"/>
    </source>
</evidence>
<protein>
    <recommendedName>
        <fullName evidence="4">DUF5673 domain-containing protein</fullName>
    </recommendedName>
</protein>
<name>A0ABV0F4W9_9ENTE</name>
<reference evidence="2 3" key="2">
    <citation type="submission" date="2024-02" db="EMBL/GenBank/DDBJ databases">
        <title>The Genome Sequence of Enterococcus diestrammenae JM9A.</title>
        <authorList>
            <person name="Earl A."/>
            <person name="Manson A."/>
            <person name="Gilmore M."/>
            <person name="Sanders J."/>
            <person name="Shea T."/>
            <person name="Howe W."/>
            <person name="Livny J."/>
            <person name="Cuomo C."/>
            <person name="Neafsey D."/>
            <person name="Birren B."/>
        </authorList>
    </citation>
    <scope>NUCLEOTIDE SEQUENCE [LARGE SCALE GENOMIC DNA]</scope>
    <source>
        <strain evidence="2 3">JM9A</strain>
    </source>
</reference>
<keyword evidence="3" id="KW-1185">Reference proteome</keyword>
<sequence>MGGFTLLLIGLLLVLYLYLFLVRKDLVFTSKRRTSLVTAIPFLAVGGLLLTIHEAKLPEDYLRGIIAALFILSFLFDSKGLGQDRIVNNSMDLRGVPYNEVERVVLLATPQQTKMNFFRHGMRGPLLIFDAPVEEIALFLSEHLPKGTAIEILLMDSDEGKK</sequence>
<dbReference type="Proteomes" id="UP001429357">
    <property type="component" value="Unassembled WGS sequence"/>
</dbReference>
<feature type="transmembrane region" description="Helical" evidence="1">
    <location>
        <begin position="61"/>
        <end position="76"/>
    </location>
</feature>
<keyword evidence="1" id="KW-0812">Transmembrane</keyword>
<organism evidence="2 3">
    <name type="scientific">Enterococcus diestrammenae</name>
    <dbReference type="NCBI Taxonomy" id="1155073"/>
    <lineage>
        <taxon>Bacteria</taxon>
        <taxon>Bacillati</taxon>
        <taxon>Bacillota</taxon>
        <taxon>Bacilli</taxon>
        <taxon>Lactobacillales</taxon>
        <taxon>Enterococcaceae</taxon>
        <taxon>Enterococcus</taxon>
    </lineage>
</organism>